<dbReference type="SUPFAM" id="SSF103473">
    <property type="entry name" value="MFS general substrate transporter"/>
    <property type="match status" value="1"/>
</dbReference>
<reference evidence="8 9" key="1">
    <citation type="submission" date="2018-07" db="EMBL/GenBank/DDBJ databases">
        <title>Complete genome sequence of Psychrobacillus sp. PB01, isolated from iceberg, and comparative genome analysis of Psychrobacillus strains.</title>
        <authorList>
            <person name="Lee P.C."/>
        </authorList>
    </citation>
    <scope>NUCLEOTIDE SEQUENCE [LARGE SCALE GENOMIC DNA]</scope>
    <source>
        <strain evidence="8 9">PB01</strain>
    </source>
</reference>
<dbReference type="PANTHER" id="PTHR11662">
    <property type="entry name" value="SOLUTE CARRIER FAMILY 17"/>
    <property type="match status" value="1"/>
</dbReference>
<dbReference type="PROSITE" id="PS50850">
    <property type="entry name" value="MFS"/>
    <property type="match status" value="1"/>
</dbReference>
<feature type="domain" description="Major facilitator superfamily (MFS) profile" evidence="7">
    <location>
        <begin position="21"/>
        <end position="407"/>
    </location>
</feature>
<keyword evidence="3 6" id="KW-0812">Transmembrane</keyword>
<name>A0A5J6SQM8_9BACI</name>
<feature type="transmembrane region" description="Helical" evidence="6">
    <location>
        <begin position="323"/>
        <end position="343"/>
    </location>
</feature>
<feature type="transmembrane region" description="Helical" evidence="6">
    <location>
        <begin position="175"/>
        <end position="195"/>
    </location>
</feature>
<evidence type="ECO:0000256" key="1">
    <source>
        <dbReference type="ARBA" id="ARBA00004651"/>
    </source>
</evidence>
<evidence type="ECO:0000256" key="5">
    <source>
        <dbReference type="ARBA" id="ARBA00023136"/>
    </source>
</evidence>
<evidence type="ECO:0000259" key="7">
    <source>
        <dbReference type="PROSITE" id="PS50850"/>
    </source>
</evidence>
<feature type="transmembrane region" description="Helical" evidence="6">
    <location>
        <begin position="116"/>
        <end position="137"/>
    </location>
</feature>
<evidence type="ECO:0000256" key="2">
    <source>
        <dbReference type="ARBA" id="ARBA00022448"/>
    </source>
</evidence>
<dbReference type="Gene3D" id="1.20.1250.20">
    <property type="entry name" value="MFS general substrate transporter like domains"/>
    <property type="match status" value="2"/>
</dbReference>
<feature type="transmembrane region" description="Helical" evidence="6">
    <location>
        <begin position="149"/>
        <end position="169"/>
    </location>
</feature>
<gene>
    <name evidence="8" type="ORF">PB01_16415</name>
</gene>
<feature type="transmembrane region" description="Helical" evidence="6">
    <location>
        <begin position="293"/>
        <end position="311"/>
    </location>
</feature>
<dbReference type="KEGG" id="psyo:PB01_16415"/>
<dbReference type="PANTHER" id="PTHR11662:SF399">
    <property type="entry name" value="FI19708P1-RELATED"/>
    <property type="match status" value="1"/>
</dbReference>
<evidence type="ECO:0000313" key="9">
    <source>
        <dbReference type="Proteomes" id="UP000325517"/>
    </source>
</evidence>
<dbReference type="GO" id="GO:0005886">
    <property type="term" value="C:plasma membrane"/>
    <property type="evidence" value="ECO:0007669"/>
    <property type="project" value="UniProtKB-SubCell"/>
</dbReference>
<evidence type="ECO:0000313" key="8">
    <source>
        <dbReference type="EMBL" id="QFG00266.1"/>
    </source>
</evidence>
<keyword evidence="9" id="KW-1185">Reference proteome</keyword>
<dbReference type="Proteomes" id="UP000325517">
    <property type="component" value="Chromosome"/>
</dbReference>
<feature type="transmembrane region" description="Helical" evidence="6">
    <location>
        <begin position="87"/>
        <end position="110"/>
    </location>
</feature>
<protein>
    <submittedName>
        <fullName evidence="8">MFS transporter</fullName>
    </submittedName>
</protein>
<evidence type="ECO:0000256" key="6">
    <source>
        <dbReference type="SAM" id="Phobius"/>
    </source>
</evidence>
<organism evidence="8 9">
    <name type="scientific">Psychrobacillus glaciei</name>
    <dbReference type="NCBI Taxonomy" id="2283160"/>
    <lineage>
        <taxon>Bacteria</taxon>
        <taxon>Bacillati</taxon>
        <taxon>Bacillota</taxon>
        <taxon>Bacilli</taxon>
        <taxon>Bacillales</taxon>
        <taxon>Bacillaceae</taxon>
        <taxon>Psychrobacillus</taxon>
    </lineage>
</organism>
<dbReference type="InterPro" id="IPR020846">
    <property type="entry name" value="MFS_dom"/>
</dbReference>
<feature type="transmembrane region" description="Helical" evidence="6">
    <location>
        <begin position="58"/>
        <end position="78"/>
    </location>
</feature>
<sequence>MNDGGKIMGILQMSNGKRHFIFSLLFLGWIVDSLTLFGMNIAIIPISKELGLSQTQSGMVISSFWLSSACMTLLAGWLSDKFGSRKIIVIAIFIISLFSLMTGMVGSFVAILAVRFILGLGDGGLPTGSGVAITEIYKKGVRARAKSILLAAQSIGGVLALYATAVIADTYGWRVMFYIIGGIGLVVTLLLSIYYHPPKVESATQKEGNVAKTPLKDLYKNKKLWVVVIMYFGSSIAYWGFSSWMPSYLEHARNLNLKEIGSLAMIPQALAVVSAIITGYLIDKWLAGKEKYLILIGTIIASICLLLIFNAPSIQMVIVYQSIYSIGGTAISMTILTIPLKYVSENIVGMFMGTMYFVGGLAGFVAPTVMGALIDMFGGSYHAAFFFLAAALIVTSICSLMFKTPKVNDGVFESASSK</sequence>
<proteinExistence type="predicted"/>
<dbReference type="EMBL" id="CP031223">
    <property type="protein sequence ID" value="QFG00266.1"/>
    <property type="molecule type" value="Genomic_DNA"/>
</dbReference>
<feature type="transmembrane region" description="Helical" evidence="6">
    <location>
        <begin position="261"/>
        <end position="281"/>
    </location>
</feature>
<feature type="transmembrane region" description="Helical" evidence="6">
    <location>
        <begin position="20"/>
        <end position="46"/>
    </location>
</feature>
<dbReference type="AlphaFoldDB" id="A0A5J6SQM8"/>
<dbReference type="CDD" id="cd17319">
    <property type="entry name" value="MFS_ExuT_GudP_like"/>
    <property type="match status" value="1"/>
</dbReference>
<dbReference type="InterPro" id="IPR036259">
    <property type="entry name" value="MFS_trans_sf"/>
</dbReference>
<dbReference type="Pfam" id="PF07690">
    <property type="entry name" value="MFS_1"/>
    <property type="match status" value="1"/>
</dbReference>
<feature type="transmembrane region" description="Helical" evidence="6">
    <location>
        <begin position="355"/>
        <end position="374"/>
    </location>
</feature>
<keyword evidence="5 6" id="KW-0472">Membrane</keyword>
<keyword evidence="4 6" id="KW-1133">Transmembrane helix</keyword>
<evidence type="ECO:0000256" key="4">
    <source>
        <dbReference type="ARBA" id="ARBA00022989"/>
    </source>
</evidence>
<dbReference type="InterPro" id="IPR011701">
    <property type="entry name" value="MFS"/>
</dbReference>
<dbReference type="OrthoDB" id="9773404at2"/>
<comment type="subcellular location">
    <subcellularLocation>
        <location evidence="1">Cell membrane</location>
        <topology evidence="1">Multi-pass membrane protein</topology>
    </subcellularLocation>
</comment>
<dbReference type="GO" id="GO:0022857">
    <property type="term" value="F:transmembrane transporter activity"/>
    <property type="evidence" value="ECO:0007669"/>
    <property type="project" value="InterPro"/>
</dbReference>
<feature type="transmembrane region" description="Helical" evidence="6">
    <location>
        <begin position="380"/>
        <end position="402"/>
    </location>
</feature>
<dbReference type="InterPro" id="IPR050382">
    <property type="entry name" value="MFS_Na/Anion_cotransporter"/>
</dbReference>
<keyword evidence="2" id="KW-0813">Transport</keyword>
<evidence type="ECO:0000256" key="3">
    <source>
        <dbReference type="ARBA" id="ARBA00022692"/>
    </source>
</evidence>
<accession>A0A5J6SQM8</accession>
<feature type="transmembrane region" description="Helical" evidence="6">
    <location>
        <begin position="224"/>
        <end position="241"/>
    </location>
</feature>